<keyword evidence="2" id="KW-0808">Transferase</keyword>
<accession>A0ABZ2ZS05</accession>
<dbReference type="InterPro" id="IPR002575">
    <property type="entry name" value="Aminoglycoside_PTrfase"/>
</dbReference>
<dbReference type="PANTHER" id="PTHR21310:SF42">
    <property type="entry name" value="BIFUNCTIONAL AAC_APH"/>
    <property type="match status" value="1"/>
</dbReference>
<evidence type="ECO:0000313" key="2">
    <source>
        <dbReference type="EMBL" id="WZP14560.1"/>
    </source>
</evidence>
<dbReference type="Proteomes" id="UP001448858">
    <property type="component" value="Chromosome"/>
</dbReference>
<dbReference type="GO" id="GO:0016740">
    <property type="term" value="F:transferase activity"/>
    <property type="evidence" value="ECO:0007669"/>
    <property type="project" value="UniProtKB-KW"/>
</dbReference>
<sequence length="300" mass="32323">MANHPPAEISVDADLVRQLLREQHPSLADQPLRSVANGWDNYIFRLGTDYAVRLPRRLAAAQLTANEQAWLPALTAGLSVGTSSPLFAGAPSEVFPWPWNVTRWFSGCEVSLLPRDRNTALAAPLAGFLNAFHQPAPAGYPRNPVRGVPLASRDDAVRSRLDSGMVPHAARVRELWEASLELPLWPGPPVWLHGDLHPANLVGGADGGLEAVIDFGDLTAGDPATDLAAAWLVFDQTGRTEFRGSLGSQYDADPHIWGRAQGWAVCMASALLANSDDHPGMYLMGSETLMEILTDGRGGM</sequence>
<feature type="domain" description="Aminoglycoside phosphotransferase" evidence="1">
    <location>
        <begin position="33"/>
        <end position="255"/>
    </location>
</feature>
<evidence type="ECO:0000259" key="1">
    <source>
        <dbReference type="Pfam" id="PF01636"/>
    </source>
</evidence>
<dbReference type="InterPro" id="IPR051678">
    <property type="entry name" value="AGP_Transferase"/>
</dbReference>
<dbReference type="Gene3D" id="3.90.1200.10">
    <property type="match status" value="1"/>
</dbReference>
<gene>
    <name evidence="2" type="ORF">AAE021_10135</name>
</gene>
<dbReference type="SUPFAM" id="SSF56112">
    <property type="entry name" value="Protein kinase-like (PK-like)"/>
    <property type="match status" value="1"/>
</dbReference>
<dbReference type="Gene3D" id="3.30.200.20">
    <property type="entry name" value="Phosphorylase Kinase, domain 1"/>
    <property type="match status" value="1"/>
</dbReference>
<reference evidence="2 3" key="1">
    <citation type="submission" date="2024-04" db="EMBL/GenBank/DDBJ databases">
        <title>Arthrobacter sp. from Plains bison fecal sample.</title>
        <authorList>
            <person name="Ruzzini A."/>
        </authorList>
    </citation>
    <scope>NUCLEOTIDE SEQUENCE [LARGE SCALE GENOMIC DNA]</scope>
    <source>
        <strain evidence="2 3">EINP1</strain>
    </source>
</reference>
<organism evidence="2 3">
    <name type="scientific">Arthrobacter citreus</name>
    <dbReference type="NCBI Taxonomy" id="1670"/>
    <lineage>
        <taxon>Bacteria</taxon>
        <taxon>Bacillati</taxon>
        <taxon>Actinomycetota</taxon>
        <taxon>Actinomycetes</taxon>
        <taxon>Micrococcales</taxon>
        <taxon>Micrococcaceae</taxon>
        <taxon>Arthrobacter</taxon>
    </lineage>
</organism>
<keyword evidence="3" id="KW-1185">Reference proteome</keyword>
<name>A0ABZ2ZS05_9MICC</name>
<dbReference type="CDD" id="cd05155">
    <property type="entry name" value="APH_ChoK_like_1"/>
    <property type="match status" value="1"/>
</dbReference>
<dbReference type="EC" id="2.7.-.-" evidence="2"/>
<dbReference type="Pfam" id="PF01636">
    <property type="entry name" value="APH"/>
    <property type="match status" value="1"/>
</dbReference>
<evidence type="ECO:0000313" key="3">
    <source>
        <dbReference type="Proteomes" id="UP001448858"/>
    </source>
</evidence>
<dbReference type="RefSeq" id="WP_342022213.1">
    <property type="nucleotide sequence ID" value="NZ_CP151657.1"/>
</dbReference>
<proteinExistence type="predicted"/>
<protein>
    <submittedName>
        <fullName evidence="2">Aminoglycoside phosphotransferase family protein</fullName>
        <ecNumber evidence="2">2.7.-.-</ecNumber>
    </submittedName>
</protein>
<dbReference type="EMBL" id="CP151657">
    <property type="protein sequence ID" value="WZP14560.1"/>
    <property type="molecule type" value="Genomic_DNA"/>
</dbReference>
<dbReference type="PANTHER" id="PTHR21310">
    <property type="entry name" value="AMINOGLYCOSIDE PHOSPHOTRANSFERASE-RELATED-RELATED"/>
    <property type="match status" value="1"/>
</dbReference>
<dbReference type="InterPro" id="IPR011009">
    <property type="entry name" value="Kinase-like_dom_sf"/>
</dbReference>